<dbReference type="Pfam" id="PF26457">
    <property type="entry name" value="DUF8136"/>
    <property type="match status" value="1"/>
</dbReference>
<evidence type="ECO:0000313" key="3">
    <source>
        <dbReference type="Proteomes" id="UP000011680"/>
    </source>
</evidence>
<dbReference type="eggNOG" id="arCOG10959">
    <property type="taxonomic scope" value="Archaea"/>
</dbReference>
<name>M0MXV1_9EURY</name>
<evidence type="ECO:0000313" key="2">
    <source>
        <dbReference type="EMBL" id="EMA49260.1"/>
    </source>
</evidence>
<dbReference type="OrthoDB" id="270613at2157"/>
<dbReference type="AlphaFoldDB" id="M0MXV1"/>
<keyword evidence="3" id="KW-1185">Reference proteome</keyword>
<organism evidence="2 3">
    <name type="scientific">Halococcus thailandensis JCM 13552</name>
    <dbReference type="NCBI Taxonomy" id="1227457"/>
    <lineage>
        <taxon>Archaea</taxon>
        <taxon>Methanobacteriati</taxon>
        <taxon>Methanobacteriota</taxon>
        <taxon>Stenosarchaea group</taxon>
        <taxon>Halobacteria</taxon>
        <taxon>Halobacteriales</taxon>
        <taxon>Halococcaceae</taxon>
        <taxon>Halococcus</taxon>
    </lineage>
</organism>
<proteinExistence type="predicted"/>
<reference evidence="2 3" key="1">
    <citation type="journal article" date="2014" name="PLoS Genet.">
        <title>Phylogenetically driven sequencing of extremely halophilic archaea reveals strategies for static and dynamic osmo-response.</title>
        <authorList>
            <person name="Becker E.A."/>
            <person name="Seitzer P.M."/>
            <person name="Tritt A."/>
            <person name="Larsen D."/>
            <person name="Krusor M."/>
            <person name="Yao A.I."/>
            <person name="Wu D."/>
            <person name="Madern D."/>
            <person name="Eisen J.A."/>
            <person name="Darling A.E."/>
            <person name="Facciotti M.T."/>
        </authorList>
    </citation>
    <scope>NUCLEOTIDE SEQUENCE [LARGE SCALE GENOMIC DNA]</scope>
    <source>
        <strain evidence="2 3">JCM 13552</strain>
    </source>
</reference>
<gene>
    <name evidence="2" type="ORF">C451_19451</name>
</gene>
<dbReference type="InterPro" id="IPR058449">
    <property type="entry name" value="DUF8136"/>
</dbReference>
<protein>
    <recommendedName>
        <fullName evidence="1">DUF8136 domain-containing protein</fullName>
    </recommendedName>
</protein>
<dbReference type="EMBL" id="AOMF01000176">
    <property type="protein sequence ID" value="EMA49260.1"/>
    <property type="molecule type" value="Genomic_DNA"/>
</dbReference>
<feature type="domain" description="DUF8136" evidence="1">
    <location>
        <begin position="26"/>
        <end position="85"/>
    </location>
</feature>
<dbReference type="PATRIC" id="fig|1227457.3.peg.3813"/>
<dbReference type="RefSeq" id="WP_007743204.1">
    <property type="nucleotide sequence ID" value="NZ_AOMF01000176.1"/>
</dbReference>
<dbReference type="STRING" id="1227457.C451_19451"/>
<dbReference type="Proteomes" id="UP000011680">
    <property type="component" value="Unassembled WGS sequence"/>
</dbReference>
<accession>M0MXV1</accession>
<evidence type="ECO:0000259" key="1">
    <source>
        <dbReference type="Pfam" id="PF26457"/>
    </source>
</evidence>
<comment type="caution">
    <text evidence="2">The sequence shown here is derived from an EMBL/GenBank/DDBJ whole genome shotgun (WGS) entry which is preliminary data.</text>
</comment>
<sequence length="95" mass="11151">MSATTDLPEIPDYDPEDEREDVLDELKEAMDEALRKFTDGRVRKPENEKVRIKWLRAYTHAVGEYRRLVSDLEESEQEERLARLEALVDELDSGE</sequence>